<reference evidence="2" key="1">
    <citation type="submission" date="2021-03" db="EMBL/GenBank/DDBJ databases">
        <title>Complete Genome of Pseudoalteromonas xiamenensis STKMTI.2, a new potential marine bacterium producing anti-Vibrio compounds.</title>
        <authorList>
            <person name="Handayani D.P."/>
            <person name="Isnansetyo A."/>
            <person name="Istiqomah I."/>
            <person name="Jumina J."/>
        </authorList>
    </citation>
    <scope>NUCLEOTIDE SEQUENCE</scope>
    <source>
        <strain evidence="2">STKMTI.2</strain>
    </source>
</reference>
<dbReference type="AlphaFoldDB" id="A0A975DIQ2"/>
<dbReference type="CDD" id="cd06587">
    <property type="entry name" value="VOC"/>
    <property type="match status" value="1"/>
</dbReference>
<feature type="domain" description="VOC" evidence="1">
    <location>
        <begin position="2"/>
        <end position="112"/>
    </location>
</feature>
<evidence type="ECO:0000313" key="3">
    <source>
        <dbReference type="Proteomes" id="UP000664904"/>
    </source>
</evidence>
<gene>
    <name evidence="2" type="ORF">J5O05_02830</name>
</gene>
<protein>
    <submittedName>
        <fullName evidence="2">VOC family protein</fullName>
    </submittedName>
</protein>
<dbReference type="Gene3D" id="3.10.180.10">
    <property type="entry name" value="2,3-Dihydroxybiphenyl 1,2-Dioxygenase, domain 1"/>
    <property type="match status" value="1"/>
</dbReference>
<dbReference type="KEGG" id="pxi:J5O05_02830"/>
<evidence type="ECO:0000313" key="2">
    <source>
        <dbReference type="EMBL" id="QTH71887.1"/>
    </source>
</evidence>
<dbReference type="Proteomes" id="UP000664904">
    <property type="component" value="Chromosome"/>
</dbReference>
<name>A0A975DIQ2_9GAMM</name>
<dbReference type="InterPro" id="IPR004360">
    <property type="entry name" value="Glyas_Fos-R_dOase_dom"/>
</dbReference>
<dbReference type="RefSeq" id="WP_208843510.1">
    <property type="nucleotide sequence ID" value="NZ_CP072133.1"/>
</dbReference>
<evidence type="ECO:0000259" key="1">
    <source>
        <dbReference type="PROSITE" id="PS51819"/>
    </source>
</evidence>
<accession>A0A975DIQ2</accession>
<dbReference type="InterPro" id="IPR029068">
    <property type="entry name" value="Glyas_Bleomycin-R_OHBP_Dase"/>
</dbReference>
<organism evidence="2 3">
    <name type="scientific">Pseudoalteromonas xiamenensis</name>
    <dbReference type="NCBI Taxonomy" id="882626"/>
    <lineage>
        <taxon>Bacteria</taxon>
        <taxon>Pseudomonadati</taxon>
        <taxon>Pseudomonadota</taxon>
        <taxon>Gammaproteobacteria</taxon>
        <taxon>Alteromonadales</taxon>
        <taxon>Pseudoalteromonadaceae</taxon>
        <taxon>Pseudoalteromonas</taxon>
    </lineage>
</organism>
<dbReference type="Pfam" id="PF00903">
    <property type="entry name" value="Glyoxalase"/>
    <property type="match status" value="1"/>
</dbReference>
<proteinExistence type="predicted"/>
<sequence length="128" mass="14942">MNLNQVTLPVYDMDSATLFYRKLGLTQIVDTPHYARFVCPQGNSTLSLALREQKENNSGITIYFEHDQLDEWVEELKEKGLPIEVPPEDKRYLWRETFLFDPSGNKIILFYAGENRVNPPWRVTLPPL</sequence>
<dbReference type="PROSITE" id="PS51819">
    <property type="entry name" value="VOC"/>
    <property type="match status" value="1"/>
</dbReference>
<dbReference type="InterPro" id="IPR037523">
    <property type="entry name" value="VOC_core"/>
</dbReference>
<keyword evidence="3" id="KW-1185">Reference proteome</keyword>
<dbReference type="SUPFAM" id="SSF54593">
    <property type="entry name" value="Glyoxalase/Bleomycin resistance protein/Dihydroxybiphenyl dioxygenase"/>
    <property type="match status" value="1"/>
</dbReference>
<dbReference type="EMBL" id="CP072133">
    <property type="protein sequence ID" value="QTH71887.1"/>
    <property type="molecule type" value="Genomic_DNA"/>
</dbReference>